<dbReference type="Proteomes" id="UP000500953">
    <property type="component" value="Chromosome"/>
</dbReference>
<name>A0A6G9Z716_9NOCA</name>
<gene>
    <name evidence="2" type="ORF">F6W96_24200</name>
</gene>
<evidence type="ECO:0000256" key="1">
    <source>
        <dbReference type="SAM" id="Phobius"/>
    </source>
</evidence>
<proteinExistence type="predicted"/>
<dbReference type="RefSeq" id="WP_167488262.1">
    <property type="nucleotide sequence ID" value="NZ_CP046173.1"/>
</dbReference>
<organism evidence="2 3">
    <name type="scientific">Nocardia terpenica</name>
    <dbReference type="NCBI Taxonomy" id="455432"/>
    <lineage>
        <taxon>Bacteria</taxon>
        <taxon>Bacillati</taxon>
        <taxon>Actinomycetota</taxon>
        <taxon>Actinomycetes</taxon>
        <taxon>Mycobacteriales</taxon>
        <taxon>Nocardiaceae</taxon>
        <taxon>Nocardia</taxon>
    </lineage>
</organism>
<reference evidence="2 3" key="1">
    <citation type="journal article" date="2019" name="ACS Chem. Biol.">
        <title>Identification and Mobilization of a Cryptic Antibiotic Biosynthesis Gene Locus from a Human-Pathogenic Nocardia Isolate.</title>
        <authorList>
            <person name="Herisse M."/>
            <person name="Ishida K."/>
            <person name="Porter J.L."/>
            <person name="Howden B."/>
            <person name="Hertweck C."/>
            <person name="Stinear T.P."/>
            <person name="Pidot S.J."/>
        </authorList>
    </citation>
    <scope>NUCLEOTIDE SEQUENCE [LARGE SCALE GENOMIC DNA]</scope>
    <source>
        <strain evidence="2 3">AUSMDU00012715</strain>
    </source>
</reference>
<keyword evidence="1" id="KW-0812">Transmembrane</keyword>
<accession>A0A6G9Z716</accession>
<sequence length="123" mass="13608">MNSPDRLTRALEFGVRLLPPGRRDLGAAMLAEAASITPGPTRRRWLLGTGWFITKEGTMTWLKLTSIAGSALFILWILYNGMDSGWTGTRPEIVSYIAIMTLLALNIALMSRGLLAQRHHTGR</sequence>
<protein>
    <submittedName>
        <fullName evidence="2">Uncharacterized protein</fullName>
    </submittedName>
</protein>
<feature type="transmembrane region" description="Helical" evidence="1">
    <location>
        <begin position="61"/>
        <end position="81"/>
    </location>
</feature>
<dbReference type="EMBL" id="CP046173">
    <property type="protein sequence ID" value="QIS20956.1"/>
    <property type="molecule type" value="Genomic_DNA"/>
</dbReference>
<evidence type="ECO:0000313" key="2">
    <source>
        <dbReference type="EMBL" id="QIS20956.1"/>
    </source>
</evidence>
<feature type="transmembrane region" description="Helical" evidence="1">
    <location>
        <begin position="93"/>
        <end position="115"/>
    </location>
</feature>
<keyword evidence="1" id="KW-1133">Transmembrane helix</keyword>
<evidence type="ECO:0000313" key="3">
    <source>
        <dbReference type="Proteomes" id="UP000500953"/>
    </source>
</evidence>
<dbReference type="AlphaFoldDB" id="A0A6G9Z716"/>
<keyword evidence="1" id="KW-0472">Membrane</keyword>